<dbReference type="InterPro" id="IPR010497">
    <property type="entry name" value="Epoxide_hydro_N"/>
</dbReference>
<dbReference type="Pfam" id="PF06441">
    <property type="entry name" value="EHN"/>
    <property type="match status" value="1"/>
</dbReference>
<evidence type="ECO:0000256" key="1">
    <source>
        <dbReference type="ARBA" id="ARBA00010088"/>
    </source>
</evidence>
<dbReference type="PIRSF" id="PIRSF001112">
    <property type="entry name" value="Epoxide_hydrolase"/>
    <property type="match status" value="1"/>
</dbReference>
<dbReference type="Proteomes" id="UP001059617">
    <property type="component" value="Chromosome"/>
</dbReference>
<dbReference type="RefSeq" id="WP_259855749.1">
    <property type="nucleotide sequence ID" value="NZ_BAAAST010000024.1"/>
</dbReference>
<dbReference type="InterPro" id="IPR029058">
    <property type="entry name" value="AB_hydrolase_fold"/>
</dbReference>
<name>A0ABY5VPY0_9ACTN</name>
<evidence type="ECO:0000256" key="3">
    <source>
        <dbReference type="ARBA" id="ARBA00022801"/>
    </source>
</evidence>
<dbReference type="InterPro" id="IPR000639">
    <property type="entry name" value="Epox_hydrolase-like"/>
</dbReference>
<dbReference type="Gene3D" id="3.40.50.1820">
    <property type="entry name" value="alpha/beta hydrolase"/>
    <property type="match status" value="1"/>
</dbReference>
<sequence length="365" mass="40234">MTTPFRFAVPQADLDDLRARIRATRWAVQLPDAEAAKGVPVAQLRELAEYWADGYDWRKHEALLNEHPQYTSEIDGQTIHFLHVRSPHPHALPLLLIHGWPGSVAEFLDVVAPLTSDGDTPFHLVIPSIPGFGPSTPLAGPGWDCRRIARAFAALMAGLGYERYGAQGGDFGALIAPDLARVDPEHVVGVHVNAATMGFIPFGDVDEEDLTEAERVRLGRIGRFMTDGNGYFQLQATRPQTIAHALADSPVGQLAWILEKFREWAVEPVDRDRILTGTMLYWLFVAAGSAANLYYEQMHSGNWPVPSGVPTGVAVFAEDLPIRRYAEQANRITHWSEFGRGGHFAALEAPDLLVGDIRAFFSSLV</sequence>
<evidence type="ECO:0000313" key="6">
    <source>
        <dbReference type="Proteomes" id="UP001059617"/>
    </source>
</evidence>
<evidence type="ECO:0000313" key="5">
    <source>
        <dbReference type="EMBL" id="UWP78538.1"/>
    </source>
</evidence>
<dbReference type="PRINTS" id="PR00412">
    <property type="entry name" value="EPOXHYDRLASE"/>
</dbReference>
<organism evidence="5 6">
    <name type="scientific">Dactylosporangium fulvum</name>
    <dbReference type="NCBI Taxonomy" id="53359"/>
    <lineage>
        <taxon>Bacteria</taxon>
        <taxon>Bacillati</taxon>
        <taxon>Actinomycetota</taxon>
        <taxon>Actinomycetes</taxon>
        <taxon>Micromonosporales</taxon>
        <taxon>Micromonosporaceae</taxon>
        <taxon>Dactylosporangium</taxon>
    </lineage>
</organism>
<dbReference type="PANTHER" id="PTHR21661">
    <property type="entry name" value="EPOXIDE HYDROLASE 1-RELATED"/>
    <property type="match status" value="1"/>
</dbReference>
<evidence type="ECO:0000256" key="2">
    <source>
        <dbReference type="ARBA" id="ARBA00022797"/>
    </source>
</evidence>
<keyword evidence="3 5" id="KW-0378">Hydrolase</keyword>
<dbReference type="InterPro" id="IPR016292">
    <property type="entry name" value="Epoxide_hydrolase"/>
</dbReference>
<keyword evidence="2" id="KW-0058">Aromatic hydrocarbons catabolism</keyword>
<accession>A0ABY5VPY0</accession>
<proteinExistence type="inferred from homology"/>
<comment type="similarity">
    <text evidence="1">Belongs to the peptidase S33 family.</text>
</comment>
<protein>
    <submittedName>
        <fullName evidence="5">Epoxide hydrolase</fullName>
    </submittedName>
</protein>
<reference evidence="5" key="2">
    <citation type="submission" date="2022-09" db="EMBL/GenBank/DDBJ databases">
        <title>Biosynthetic gene clusters of Dactylosporangioum fulvum.</title>
        <authorList>
            <person name="Caradec T."/>
        </authorList>
    </citation>
    <scope>NUCLEOTIDE SEQUENCE</scope>
    <source>
        <strain evidence="5">NRRL B-16292</strain>
    </source>
</reference>
<dbReference type="EMBL" id="CP073720">
    <property type="protein sequence ID" value="UWP78538.1"/>
    <property type="molecule type" value="Genomic_DNA"/>
</dbReference>
<dbReference type="GO" id="GO:0016787">
    <property type="term" value="F:hydrolase activity"/>
    <property type="evidence" value="ECO:0007669"/>
    <property type="project" value="UniProtKB-KW"/>
</dbReference>
<keyword evidence="6" id="KW-1185">Reference proteome</keyword>
<dbReference type="SUPFAM" id="SSF53474">
    <property type="entry name" value="alpha/beta-Hydrolases"/>
    <property type="match status" value="1"/>
</dbReference>
<feature type="domain" description="Epoxide hydrolase N-terminal" evidence="4">
    <location>
        <begin position="3"/>
        <end position="107"/>
    </location>
</feature>
<reference evidence="5" key="1">
    <citation type="submission" date="2021-04" db="EMBL/GenBank/DDBJ databases">
        <authorList>
            <person name="Hartkoorn R.C."/>
            <person name="Beaudoing E."/>
            <person name="Hot D."/>
        </authorList>
    </citation>
    <scope>NUCLEOTIDE SEQUENCE</scope>
    <source>
        <strain evidence="5">NRRL B-16292</strain>
    </source>
</reference>
<gene>
    <name evidence="5" type="ORF">Dfulv_25490</name>
</gene>
<dbReference type="PANTHER" id="PTHR21661:SF35">
    <property type="entry name" value="EPOXIDE HYDROLASE"/>
    <property type="match status" value="1"/>
</dbReference>
<evidence type="ECO:0000259" key="4">
    <source>
        <dbReference type="Pfam" id="PF06441"/>
    </source>
</evidence>